<evidence type="ECO:0000256" key="11">
    <source>
        <dbReference type="ARBA" id="ARBA00023136"/>
    </source>
</evidence>
<proteinExistence type="inferred from homology"/>
<dbReference type="SUPFAM" id="SSF52343">
    <property type="entry name" value="Ferredoxin reductase-like, C-terminal NADP-linked domain"/>
    <property type="match status" value="1"/>
</dbReference>
<evidence type="ECO:0000256" key="12">
    <source>
        <dbReference type="ARBA" id="ARBA00023180"/>
    </source>
</evidence>
<dbReference type="SFLD" id="SFLDG01168">
    <property type="entry name" value="Ferric_reductase_subgroup_(FRE"/>
    <property type="match status" value="1"/>
</dbReference>
<reference evidence="16 17" key="1">
    <citation type="journal article" date="2012" name="Science">
        <title>The Paleozoic origin of enzymatic lignin decomposition reconstructed from 31 fungal genomes.</title>
        <authorList>
            <person name="Floudas D."/>
            <person name="Binder M."/>
            <person name="Riley R."/>
            <person name="Barry K."/>
            <person name="Blanchette R.A."/>
            <person name="Henrissat B."/>
            <person name="Martinez A.T."/>
            <person name="Otillar R."/>
            <person name="Spatafora J.W."/>
            <person name="Yadav J.S."/>
            <person name="Aerts A."/>
            <person name="Benoit I."/>
            <person name="Boyd A."/>
            <person name="Carlson A."/>
            <person name="Copeland A."/>
            <person name="Coutinho P.M."/>
            <person name="de Vries R.P."/>
            <person name="Ferreira P."/>
            <person name="Findley K."/>
            <person name="Foster B."/>
            <person name="Gaskell J."/>
            <person name="Glotzer D."/>
            <person name="Gorecki P."/>
            <person name="Heitman J."/>
            <person name="Hesse C."/>
            <person name="Hori C."/>
            <person name="Igarashi K."/>
            <person name="Jurgens J.A."/>
            <person name="Kallen N."/>
            <person name="Kersten P."/>
            <person name="Kohler A."/>
            <person name="Kuees U."/>
            <person name="Kumar T.K.A."/>
            <person name="Kuo A."/>
            <person name="LaButti K."/>
            <person name="Larrondo L.F."/>
            <person name="Lindquist E."/>
            <person name="Ling A."/>
            <person name="Lombard V."/>
            <person name="Lucas S."/>
            <person name="Lundell T."/>
            <person name="Martin R."/>
            <person name="McLaughlin D.J."/>
            <person name="Morgenstern I."/>
            <person name="Morin E."/>
            <person name="Murat C."/>
            <person name="Nagy L.G."/>
            <person name="Nolan M."/>
            <person name="Ohm R.A."/>
            <person name="Patyshakuliyeva A."/>
            <person name="Rokas A."/>
            <person name="Ruiz-Duenas F.J."/>
            <person name="Sabat G."/>
            <person name="Salamov A."/>
            <person name="Samejima M."/>
            <person name="Schmutz J."/>
            <person name="Slot J.C."/>
            <person name="St John F."/>
            <person name="Stenlid J."/>
            <person name="Sun H."/>
            <person name="Sun S."/>
            <person name="Syed K."/>
            <person name="Tsang A."/>
            <person name="Wiebenga A."/>
            <person name="Young D."/>
            <person name="Pisabarro A."/>
            <person name="Eastwood D.C."/>
            <person name="Martin F."/>
            <person name="Cullen D."/>
            <person name="Grigoriev I.V."/>
            <person name="Hibbett D.S."/>
        </authorList>
    </citation>
    <scope>NUCLEOTIDE SEQUENCE [LARGE SCALE GENOMIC DNA]</scope>
    <source>
        <strain evidence="16 17">MD-104</strain>
    </source>
</reference>
<evidence type="ECO:0000313" key="17">
    <source>
        <dbReference type="Proteomes" id="UP000218811"/>
    </source>
</evidence>
<name>A0A2H3J4H1_WOLCO</name>
<feature type="transmembrane region" description="Helical" evidence="14">
    <location>
        <begin position="31"/>
        <end position="52"/>
    </location>
</feature>
<evidence type="ECO:0000256" key="14">
    <source>
        <dbReference type="SAM" id="Phobius"/>
    </source>
</evidence>
<dbReference type="GO" id="GO:0052851">
    <property type="term" value="F:ferric-chelate reductase (NADPH) activity"/>
    <property type="evidence" value="ECO:0007669"/>
    <property type="project" value="UniProtKB-EC"/>
</dbReference>
<evidence type="ECO:0000256" key="5">
    <source>
        <dbReference type="ARBA" id="ARBA00022475"/>
    </source>
</evidence>
<evidence type="ECO:0000256" key="2">
    <source>
        <dbReference type="ARBA" id="ARBA00006278"/>
    </source>
</evidence>
<dbReference type="Gene3D" id="2.40.30.10">
    <property type="entry name" value="Translation factors"/>
    <property type="match status" value="1"/>
</dbReference>
<dbReference type="GO" id="GO:0005886">
    <property type="term" value="C:plasma membrane"/>
    <property type="evidence" value="ECO:0007669"/>
    <property type="project" value="UniProtKB-SubCell"/>
</dbReference>
<evidence type="ECO:0000259" key="15">
    <source>
        <dbReference type="PROSITE" id="PS51384"/>
    </source>
</evidence>
<dbReference type="OrthoDB" id="4494341at2759"/>
<dbReference type="Gene3D" id="3.40.50.80">
    <property type="entry name" value="Nucleotide-binding domain of ferredoxin-NADP reductase (FNR) module"/>
    <property type="match status" value="1"/>
</dbReference>
<dbReference type="SUPFAM" id="SSF63380">
    <property type="entry name" value="Riboflavin synthase domain-like"/>
    <property type="match status" value="1"/>
</dbReference>
<dbReference type="GO" id="GO:0015677">
    <property type="term" value="P:copper ion import"/>
    <property type="evidence" value="ECO:0007669"/>
    <property type="project" value="TreeGrafter"/>
</dbReference>
<dbReference type="InterPro" id="IPR051410">
    <property type="entry name" value="Ferric/Cupric_Reductase"/>
</dbReference>
<dbReference type="AlphaFoldDB" id="A0A2H3J4H1"/>
<feature type="transmembrane region" description="Helical" evidence="14">
    <location>
        <begin position="212"/>
        <end position="233"/>
    </location>
</feature>
<dbReference type="Pfam" id="PF08030">
    <property type="entry name" value="NAD_binding_6"/>
    <property type="match status" value="1"/>
</dbReference>
<dbReference type="CDD" id="cd06186">
    <property type="entry name" value="NOX_Duox_like_FAD_NADP"/>
    <property type="match status" value="1"/>
</dbReference>
<feature type="domain" description="FAD-binding FR-type" evidence="15">
    <location>
        <begin position="302"/>
        <end position="424"/>
    </location>
</feature>
<dbReference type="EMBL" id="KB467909">
    <property type="protein sequence ID" value="PCH37152.1"/>
    <property type="molecule type" value="Genomic_DNA"/>
</dbReference>
<evidence type="ECO:0000256" key="7">
    <source>
        <dbReference type="ARBA" id="ARBA00022982"/>
    </source>
</evidence>
<dbReference type="GO" id="GO:0006879">
    <property type="term" value="P:intracellular iron ion homeostasis"/>
    <property type="evidence" value="ECO:0007669"/>
    <property type="project" value="TreeGrafter"/>
</dbReference>
<dbReference type="InterPro" id="IPR013130">
    <property type="entry name" value="Fe3_Rdtase_TM_dom"/>
</dbReference>
<keyword evidence="9" id="KW-0560">Oxidoreductase</keyword>
<keyword evidence="17" id="KW-1185">Reference proteome</keyword>
<dbReference type="STRING" id="742152.A0A2H3J4H1"/>
<evidence type="ECO:0000256" key="10">
    <source>
        <dbReference type="ARBA" id="ARBA00023065"/>
    </source>
</evidence>
<organism evidence="16 17">
    <name type="scientific">Wolfiporia cocos (strain MD-104)</name>
    <name type="common">Brown rot fungus</name>
    <dbReference type="NCBI Taxonomy" id="742152"/>
    <lineage>
        <taxon>Eukaryota</taxon>
        <taxon>Fungi</taxon>
        <taxon>Dikarya</taxon>
        <taxon>Basidiomycota</taxon>
        <taxon>Agaricomycotina</taxon>
        <taxon>Agaricomycetes</taxon>
        <taxon>Polyporales</taxon>
        <taxon>Phaeolaceae</taxon>
        <taxon>Wolfiporia</taxon>
    </lineage>
</organism>
<keyword evidence="5" id="KW-1003">Cell membrane</keyword>
<keyword evidence="12" id="KW-0325">Glycoprotein</keyword>
<dbReference type="PANTHER" id="PTHR32361">
    <property type="entry name" value="FERRIC/CUPRIC REDUCTASE TRANSMEMBRANE COMPONENT"/>
    <property type="match status" value="1"/>
</dbReference>
<keyword evidence="7" id="KW-0249">Electron transport</keyword>
<gene>
    <name evidence="16" type="ORF">WOLCODRAFT_109665</name>
</gene>
<sequence>MDATLFARAAKVVSPDKALRVARAKGYPNEVWWLIACFVGMITVFQLGSWLVSTLFRLKKSSSAGDAEAGISQANGRFSLRRIPEAIVNTYRVLAFRWTIQVGSSYTLNLAEVVVTFGYIIALFVWEFINTTDAEGVKYDLSYWGNRAGTIAASQFPLVTALGTKNNVIAYITGISYDKLNYVHRMTARVVFALLWVHSGNKVPYSSVWSNYPFFFIPVGLLAMVAFTILCIVSLRPIRSNAYEIFFVMHFLMVLILLLGAYFHTREEKMGYYIWPSFLVWALDRFIRVVRVVVFNHLYFSWTEKKAQLDATVELLSPHFVRLRLSRPPHFHWSAGQTAYIIMPTVSTLPTEAHPFTIASIESQEGGPDTSEEKKLGDSAPYWRELVFLINVREGFTKRLANTARKGERVKVLIDGPYGFTPNLDNDDTVVLVAGGSGVSYTLSTFLSVVNNVRAGKSVCRKVVWIWAIRDASHIDWVSRALTQALELAPGYLSVNIWIYITSGEPLPVTNQQAYDDDSVHNGPGSNSGEKSTAVVSLLDYSAIQLNSGRPDLHALLRDEVAQNSRTMSVTVCGSQAIARACRSALRFPVSSPKNILKGGPNVKLHVESFGYA</sequence>
<accession>A0A2H3J4H1</accession>
<feature type="transmembrane region" description="Helical" evidence="14">
    <location>
        <begin position="245"/>
        <end position="264"/>
    </location>
</feature>
<dbReference type="EC" id="1.16.1.9" evidence="3"/>
<dbReference type="SFLD" id="SFLDS00052">
    <property type="entry name" value="Ferric_Reductase_Domain"/>
    <property type="match status" value="1"/>
</dbReference>
<keyword evidence="4" id="KW-0813">Transport</keyword>
<evidence type="ECO:0000256" key="8">
    <source>
        <dbReference type="ARBA" id="ARBA00022989"/>
    </source>
</evidence>
<evidence type="ECO:0000256" key="13">
    <source>
        <dbReference type="ARBA" id="ARBA00048483"/>
    </source>
</evidence>
<dbReference type="PROSITE" id="PS51384">
    <property type="entry name" value="FAD_FR"/>
    <property type="match status" value="1"/>
</dbReference>
<evidence type="ECO:0000256" key="3">
    <source>
        <dbReference type="ARBA" id="ARBA00012668"/>
    </source>
</evidence>
<dbReference type="InterPro" id="IPR017938">
    <property type="entry name" value="Riboflavin_synthase-like_b-brl"/>
</dbReference>
<keyword evidence="11 14" id="KW-0472">Membrane</keyword>
<dbReference type="Pfam" id="PF01794">
    <property type="entry name" value="Ferric_reduct"/>
    <property type="match status" value="1"/>
</dbReference>
<keyword evidence="8 14" id="KW-1133">Transmembrane helix</keyword>
<evidence type="ECO:0000256" key="4">
    <source>
        <dbReference type="ARBA" id="ARBA00022448"/>
    </source>
</evidence>
<comment type="subcellular location">
    <subcellularLocation>
        <location evidence="1">Cell membrane</location>
        <topology evidence="1">Multi-pass membrane protein</topology>
    </subcellularLocation>
</comment>
<dbReference type="InterPro" id="IPR039261">
    <property type="entry name" value="FNR_nucleotide-bd"/>
</dbReference>
<dbReference type="InterPro" id="IPR013112">
    <property type="entry name" value="FAD-bd_8"/>
</dbReference>
<dbReference type="GO" id="GO:0006826">
    <property type="term" value="P:iron ion transport"/>
    <property type="evidence" value="ECO:0007669"/>
    <property type="project" value="TreeGrafter"/>
</dbReference>
<evidence type="ECO:0000313" key="16">
    <source>
        <dbReference type="EMBL" id="PCH37152.1"/>
    </source>
</evidence>
<dbReference type="InterPro" id="IPR013121">
    <property type="entry name" value="Fe_red_NAD-bd_6"/>
</dbReference>
<comment type="similarity">
    <text evidence="2">Belongs to the ferric reductase (FRE) family.</text>
</comment>
<evidence type="ECO:0000256" key="6">
    <source>
        <dbReference type="ARBA" id="ARBA00022692"/>
    </source>
</evidence>
<dbReference type="InterPro" id="IPR017927">
    <property type="entry name" value="FAD-bd_FR_type"/>
</dbReference>
<keyword evidence="6 14" id="KW-0812">Transmembrane</keyword>
<dbReference type="Proteomes" id="UP000218811">
    <property type="component" value="Unassembled WGS sequence"/>
</dbReference>
<evidence type="ECO:0000256" key="9">
    <source>
        <dbReference type="ARBA" id="ARBA00023002"/>
    </source>
</evidence>
<feature type="transmembrane region" description="Helical" evidence="14">
    <location>
        <begin position="106"/>
        <end position="129"/>
    </location>
</feature>
<evidence type="ECO:0000256" key="1">
    <source>
        <dbReference type="ARBA" id="ARBA00004651"/>
    </source>
</evidence>
<dbReference type="Pfam" id="PF08022">
    <property type="entry name" value="FAD_binding_8"/>
    <property type="match status" value="1"/>
</dbReference>
<keyword evidence="10" id="KW-0406">Ion transport</keyword>
<protein>
    <recommendedName>
        <fullName evidence="3">ferric-chelate reductase (NADPH)</fullName>
        <ecNumber evidence="3">1.16.1.9</ecNumber>
    </recommendedName>
</protein>
<comment type="catalytic activity">
    <reaction evidence="13">
        <text>2 a Fe(II)-siderophore + NADP(+) + H(+) = 2 a Fe(III)-siderophore + NADPH</text>
        <dbReference type="Rhea" id="RHEA:28795"/>
        <dbReference type="Rhea" id="RHEA-COMP:11342"/>
        <dbReference type="Rhea" id="RHEA-COMP:11344"/>
        <dbReference type="ChEBI" id="CHEBI:15378"/>
        <dbReference type="ChEBI" id="CHEBI:29033"/>
        <dbReference type="ChEBI" id="CHEBI:29034"/>
        <dbReference type="ChEBI" id="CHEBI:57783"/>
        <dbReference type="ChEBI" id="CHEBI:58349"/>
        <dbReference type="EC" id="1.16.1.9"/>
    </reaction>
</comment>
<dbReference type="OMA" id="YWKELVF"/>
<dbReference type="PANTHER" id="PTHR32361:SF9">
    <property type="entry name" value="FERRIC REDUCTASE TRANSMEMBRANE COMPONENT 3-RELATED"/>
    <property type="match status" value="1"/>
</dbReference>